<sequence>MESYNTEYKESMPKAQQMKAEIVSFLNSNNGGTIFLGVDDNGDPIKYESEMLRKTLYKEWEEILMNWIATAFRPEVTGLVMIEPNEIPFKISVSAGVNKPYYYTDGDGFNSKGVYIRTGSSKRKASDEEVRRMMNRHIANSFDGEMSSYDKLRFNAVFSVFEDLSLNFDEISLNLRKSENEYYNNAGLILSDQNPYISKLAVFDGTDTVTFKDKQKFSGSIVKQIEEVLSYLRLINKNEITFGSNGRRVESFSYPQDAIREALMNAFTHRDYTMTSDIKIEIYDDRIEISSPGSLPDGLTIEDIKRGANAKRNPILINAMDKMDYIENYGSGIRRIFSLYKGFNKQPILIATENLFTVILFNKNYKLNKIPTNQKLTEIVEFLSDGKLASRLEIQETMGLQKSYTSELISELKKLEIIGSEGRGPGTRYYLIRD</sequence>
<name>A0A4R6C4T6_9STAP</name>
<dbReference type="Pfam" id="PF04326">
    <property type="entry name" value="SLFN_AlbA_2"/>
    <property type="match status" value="1"/>
</dbReference>
<dbReference type="InterPro" id="IPR038475">
    <property type="entry name" value="RecG_C_sf"/>
</dbReference>
<dbReference type="InterPro" id="IPR007421">
    <property type="entry name" value="Schlafen_AlbA_2_dom"/>
</dbReference>
<reference evidence="2 3" key="1">
    <citation type="submission" date="2019-01" db="EMBL/GenBank/DDBJ databases">
        <title>Draft genome sequences of Macrococcus caseolyticus, Macrococcus canis, Macrococcus bohemicus and Macrococcus goetzii.</title>
        <authorList>
            <person name="Mazhar S."/>
            <person name="Altermann E."/>
            <person name="Hill C."/>
            <person name="Mcauliffe O."/>
        </authorList>
    </citation>
    <scope>NUCLEOTIDE SEQUENCE [LARGE SCALE GENOMIC DNA]</scope>
    <source>
        <strain evidence="2 3">DPC7162</strain>
    </source>
</reference>
<dbReference type="PANTHER" id="PTHR30595:SF6">
    <property type="entry name" value="SCHLAFEN ALBA-2 DOMAIN-CONTAINING PROTEIN"/>
    <property type="match status" value="1"/>
</dbReference>
<dbReference type="Gene3D" id="3.30.950.30">
    <property type="entry name" value="Schlafen, AAA domain"/>
    <property type="match status" value="1"/>
</dbReference>
<evidence type="ECO:0000313" key="3">
    <source>
        <dbReference type="Proteomes" id="UP000294865"/>
    </source>
</evidence>
<accession>A0A4R6C4T6</accession>
<dbReference type="Proteomes" id="UP000294865">
    <property type="component" value="Unassembled WGS sequence"/>
</dbReference>
<evidence type="ECO:0000259" key="1">
    <source>
        <dbReference type="Pfam" id="PF04326"/>
    </source>
</evidence>
<organism evidence="2 3">
    <name type="scientific">Macrococcoides canis</name>
    <dbReference type="NCBI Taxonomy" id="1855823"/>
    <lineage>
        <taxon>Bacteria</taxon>
        <taxon>Bacillati</taxon>
        <taxon>Bacillota</taxon>
        <taxon>Bacilli</taxon>
        <taxon>Bacillales</taxon>
        <taxon>Staphylococcaceae</taxon>
        <taxon>Macrococcoides</taxon>
    </lineage>
</organism>
<protein>
    <submittedName>
        <fullName evidence="2">Transcriptional regulator</fullName>
    </submittedName>
</protein>
<dbReference type="InterPro" id="IPR038461">
    <property type="entry name" value="Schlafen_AlbA_2_dom_sf"/>
</dbReference>
<dbReference type="PANTHER" id="PTHR30595">
    <property type="entry name" value="GLPR-RELATED TRANSCRIPTIONAL REPRESSOR"/>
    <property type="match status" value="1"/>
</dbReference>
<dbReference type="RefSeq" id="WP_133419683.1">
    <property type="nucleotide sequence ID" value="NZ_SDGR01000002.1"/>
</dbReference>
<dbReference type="Gene3D" id="3.30.565.60">
    <property type="match status" value="1"/>
</dbReference>
<proteinExistence type="predicted"/>
<dbReference type="Pfam" id="PF13749">
    <property type="entry name" value="HATPase_c_4"/>
    <property type="match status" value="1"/>
</dbReference>
<evidence type="ECO:0000313" key="2">
    <source>
        <dbReference type="EMBL" id="TDM16844.1"/>
    </source>
</evidence>
<gene>
    <name evidence="2" type="ORF">ETI04_06495</name>
</gene>
<feature type="domain" description="Schlafen AlbA-2" evidence="1">
    <location>
        <begin position="2"/>
        <end position="125"/>
    </location>
</feature>
<dbReference type="EMBL" id="SDQG01000003">
    <property type="protein sequence ID" value="TDM16844.1"/>
    <property type="molecule type" value="Genomic_DNA"/>
</dbReference>
<dbReference type="AlphaFoldDB" id="A0A4R6C4T6"/>
<comment type="caution">
    <text evidence="2">The sequence shown here is derived from an EMBL/GenBank/DDBJ whole genome shotgun (WGS) entry which is preliminary data.</text>
</comment>